<comment type="caution">
    <text evidence="1">The sequence shown here is derived from an EMBL/GenBank/DDBJ whole genome shotgun (WGS) entry which is preliminary data.</text>
</comment>
<dbReference type="EMBL" id="CBLY010000004">
    <property type="protein sequence ID" value="CDG33437.1"/>
    <property type="molecule type" value="Genomic_DNA"/>
</dbReference>
<accession>A0A7U7G5C8</accession>
<name>A0A7U7G5C8_9PROT</name>
<dbReference type="AlphaFoldDB" id="A0A7U7G5C8"/>
<protein>
    <submittedName>
        <fullName evidence="1">Uncharacterized protein</fullName>
    </submittedName>
</protein>
<evidence type="ECO:0000313" key="2">
    <source>
        <dbReference type="Proteomes" id="UP000027590"/>
    </source>
</evidence>
<proteinExistence type="predicted"/>
<evidence type="ECO:0000313" key="1">
    <source>
        <dbReference type="EMBL" id="CDG33437.1"/>
    </source>
</evidence>
<organism evidence="1 2">
    <name type="scientific">Parasaccharibacter apium</name>
    <dbReference type="NCBI Taxonomy" id="1510841"/>
    <lineage>
        <taxon>Bacteria</taxon>
        <taxon>Pseudomonadati</taxon>
        <taxon>Pseudomonadota</taxon>
        <taxon>Alphaproteobacteria</taxon>
        <taxon>Acetobacterales</taxon>
        <taxon>Acetobacteraceae</taxon>
        <taxon>Parasaccharibacter</taxon>
    </lineage>
</organism>
<dbReference type="Proteomes" id="UP000027590">
    <property type="component" value="Unassembled WGS sequence"/>
</dbReference>
<reference evidence="1 2" key="2">
    <citation type="journal article" date="2014" name="PLoS ONE">
        <title>Evolution of mitochondria reconstructed from the energy metabolism of living bacteria.</title>
        <authorList>
            <person name="Degli Esposti M."/>
            <person name="Chouaia B."/>
            <person name="Comandatore F."/>
            <person name="Crotti E."/>
            <person name="Sassera D."/>
            <person name="Lievens P.M."/>
            <person name="Daffonchio D."/>
            <person name="Bandi C."/>
        </authorList>
    </citation>
    <scope>NUCLEOTIDE SEQUENCE [LARGE SCALE GENOMIC DNA]</scope>
    <source>
        <strain evidence="2">AM169</strain>
    </source>
</reference>
<sequence length="40" mass="4625">MILQKYDGKFSSPAIGLTPQKMTGIFYLKNIYKKKNKINC</sequence>
<gene>
    <name evidence="1" type="ORF">SACS_0699</name>
</gene>
<reference evidence="1 2" key="1">
    <citation type="journal article" date="2014" name="Genome Biol. Evol.">
        <title>Acetic acid bacteria genomes reveal functional traits for adaptation to life in insect guts.</title>
        <authorList>
            <person name="Chouaia B."/>
            <person name="Gaiarsa S."/>
            <person name="Crotti E."/>
            <person name="Comandatore F."/>
            <person name="Degli Esposti M."/>
            <person name="Ricci I."/>
            <person name="Alma A."/>
            <person name="Favia G."/>
            <person name="Bandi C."/>
            <person name="Daffonchio D."/>
        </authorList>
    </citation>
    <scope>NUCLEOTIDE SEQUENCE [LARGE SCALE GENOMIC DNA]</scope>
    <source>
        <strain evidence="2">AM169</strain>
    </source>
</reference>